<comment type="caution">
    <text evidence="1">The sequence shown here is derived from an EMBL/GenBank/DDBJ whole genome shotgun (WGS) entry which is preliminary data.</text>
</comment>
<dbReference type="Proteomes" id="UP000324222">
    <property type="component" value="Unassembled WGS sequence"/>
</dbReference>
<proteinExistence type="predicted"/>
<sequence length="111" mass="12523">MNDRKTSPTQGLDRCGQATSGHWSCQGFVSPDVAQSTTLPVPFVRSLRLKFHWEDSFTLQLFRFVPKTFICWGVRRVARVPVYHHLPAGFYVAGDGGETRYLPVISRVEGP</sequence>
<dbReference type="AlphaFoldDB" id="A0A5B7EI65"/>
<evidence type="ECO:0000313" key="2">
    <source>
        <dbReference type="Proteomes" id="UP000324222"/>
    </source>
</evidence>
<protein>
    <submittedName>
        <fullName evidence="1">Uncharacterized protein</fullName>
    </submittedName>
</protein>
<gene>
    <name evidence="1" type="ORF">E2C01_026447</name>
</gene>
<evidence type="ECO:0000313" key="1">
    <source>
        <dbReference type="EMBL" id="MPC33105.1"/>
    </source>
</evidence>
<name>A0A5B7EI65_PORTR</name>
<reference evidence="1 2" key="1">
    <citation type="submission" date="2019-05" db="EMBL/GenBank/DDBJ databases">
        <title>Another draft genome of Portunus trituberculatus and its Hox gene families provides insights of decapod evolution.</title>
        <authorList>
            <person name="Jeong J.-H."/>
            <person name="Song I."/>
            <person name="Kim S."/>
            <person name="Choi T."/>
            <person name="Kim D."/>
            <person name="Ryu S."/>
            <person name="Kim W."/>
        </authorList>
    </citation>
    <scope>NUCLEOTIDE SEQUENCE [LARGE SCALE GENOMIC DNA]</scope>
    <source>
        <tissue evidence="1">Muscle</tissue>
    </source>
</reference>
<accession>A0A5B7EI65</accession>
<dbReference type="EMBL" id="VSRR010002760">
    <property type="protein sequence ID" value="MPC33105.1"/>
    <property type="molecule type" value="Genomic_DNA"/>
</dbReference>
<keyword evidence="2" id="KW-1185">Reference proteome</keyword>
<organism evidence="1 2">
    <name type="scientific">Portunus trituberculatus</name>
    <name type="common">Swimming crab</name>
    <name type="synonym">Neptunus trituberculatus</name>
    <dbReference type="NCBI Taxonomy" id="210409"/>
    <lineage>
        <taxon>Eukaryota</taxon>
        <taxon>Metazoa</taxon>
        <taxon>Ecdysozoa</taxon>
        <taxon>Arthropoda</taxon>
        <taxon>Crustacea</taxon>
        <taxon>Multicrustacea</taxon>
        <taxon>Malacostraca</taxon>
        <taxon>Eumalacostraca</taxon>
        <taxon>Eucarida</taxon>
        <taxon>Decapoda</taxon>
        <taxon>Pleocyemata</taxon>
        <taxon>Brachyura</taxon>
        <taxon>Eubrachyura</taxon>
        <taxon>Portunoidea</taxon>
        <taxon>Portunidae</taxon>
        <taxon>Portuninae</taxon>
        <taxon>Portunus</taxon>
    </lineage>
</organism>